<dbReference type="RefSeq" id="WP_213820010.1">
    <property type="nucleotide sequence ID" value="NZ_JAAMFI010000002.1"/>
</dbReference>
<accession>A0ABS5QU23</accession>
<feature type="compositionally biased region" description="Acidic residues" evidence="2">
    <location>
        <begin position="80"/>
        <end position="99"/>
    </location>
</feature>
<dbReference type="EMBL" id="JAAMFI010000002">
    <property type="protein sequence ID" value="MBS9335427.1"/>
    <property type="molecule type" value="Genomic_DNA"/>
</dbReference>
<dbReference type="Gene3D" id="1.20.120.20">
    <property type="entry name" value="Apolipoprotein"/>
    <property type="match status" value="1"/>
</dbReference>
<evidence type="ECO:0008006" key="5">
    <source>
        <dbReference type="Google" id="ProtNLM"/>
    </source>
</evidence>
<keyword evidence="4" id="KW-1185">Reference proteome</keyword>
<organism evidence="3 4">
    <name type="scientific">Fructobacillus papyriferae</name>
    <dbReference type="NCBI Taxonomy" id="2713171"/>
    <lineage>
        <taxon>Bacteria</taxon>
        <taxon>Bacillati</taxon>
        <taxon>Bacillota</taxon>
        <taxon>Bacilli</taxon>
        <taxon>Lactobacillales</taxon>
        <taxon>Lactobacillaceae</taxon>
        <taxon>Fructobacillus</taxon>
    </lineage>
</organism>
<gene>
    <name evidence="3" type="ORF">G6R27_05230</name>
</gene>
<protein>
    <recommendedName>
        <fullName evidence="5">YtxH domain-containing protein</fullName>
    </recommendedName>
</protein>
<evidence type="ECO:0000256" key="1">
    <source>
        <dbReference type="SAM" id="Coils"/>
    </source>
</evidence>
<name>A0ABS5QU23_9LACO</name>
<evidence type="ECO:0000313" key="3">
    <source>
        <dbReference type="EMBL" id="MBS9335427.1"/>
    </source>
</evidence>
<dbReference type="Proteomes" id="UP001519418">
    <property type="component" value="Unassembled WGS sequence"/>
</dbReference>
<proteinExistence type="predicted"/>
<feature type="region of interest" description="Disordered" evidence="2">
    <location>
        <begin position="68"/>
        <end position="99"/>
    </location>
</feature>
<keyword evidence="1" id="KW-0175">Coiled coil</keyword>
<evidence type="ECO:0000313" key="4">
    <source>
        <dbReference type="Proteomes" id="UP001519418"/>
    </source>
</evidence>
<reference evidence="3 4" key="1">
    <citation type="submission" date="2020-02" db="EMBL/GenBank/DDBJ databases">
        <title>Fructobacillus sp. isolated from paper mulberry of Taiwan.</title>
        <authorList>
            <person name="Lin S.-T."/>
        </authorList>
    </citation>
    <scope>NUCLEOTIDE SEQUENCE [LARGE SCALE GENOMIC DNA]</scope>
    <source>
        <strain evidence="3 4">M1-10</strain>
    </source>
</reference>
<evidence type="ECO:0000256" key="2">
    <source>
        <dbReference type="SAM" id="MobiDB-lite"/>
    </source>
</evidence>
<sequence length="99" mass="11005">MKTPTKVMAGFLFAFGASAVYKLSKSEKDQENLKKKLGQAQEQLQDMMEKASQKVAPYVDQAKASISSSKEALADSVAQMDDEEDEDIEIEEKDLDLNK</sequence>
<dbReference type="SUPFAM" id="SSF58113">
    <property type="entry name" value="Apolipoprotein A-I"/>
    <property type="match status" value="1"/>
</dbReference>
<comment type="caution">
    <text evidence="3">The sequence shown here is derived from an EMBL/GenBank/DDBJ whole genome shotgun (WGS) entry which is preliminary data.</text>
</comment>
<feature type="coiled-coil region" evidence="1">
    <location>
        <begin position="23"/>
        <end position="54"/>
    </location>
</feature>